<feature type="transmembrane region" description="Helical" evidence="1">
    <location>
        <begin position="56"/>
        <end position="79"/>
    </location>
</feature>
<dbReference type="InterPro" id="IPR025621">
    <property type="entry name" value="YoqO"/>
</dbReference>
<proteinExistence type="predicted"/>
<evidence type="ECO:0000313" key="3">
    <source>
        <dbReference type="Proteomes" id="UP001073053"/>
    </source>
</evidence>
<evidence type="ECO:0000256" key="1">
    <source>
        <dbReference type="SAM" id="Phobius"/>
    </source>
</evidence>
<keyword evidence="1" id="KW-0812">Transmembrane</keyword>
<gene>
    <name evidence="2" type="ORF">MOF03_05295</name>
</gene>
<dbReference type="RefSeq" id="WP_198098445.1">
    <property type="nucleotide sequence ID" value="NZ_CP065858.1"/>
</dbReference>
<keyword evidence="1" id="KW-0472">Membrane</keyword>
<feature type="transmembrane region" description="Helical" evidence="1">
    <location>
        <begin position="91"/>
        <end position="112"/>
    </location>
</feature>
<feature type="transmembrane region" description="Helical" evidence="1">
    <location>
        <begin position="27"/>
        <end position="44"/>
    </location>
</feature>
<reference evidence="2" key="1">
    <citation type="submission" date="2022-02" db="EMBL/GenBank/DDBJ databases">
        <title>Crop Bioprotection Bacillus Genome Sequencing.</title>
        <authorList>
            <person name="Dunlap C."/>
        </authorList>
    </citation>
    <scope>NUCLEOTIDE SEQUENCE</scope>
    <source>
        <strain evidence="2">EC49O2N-C10</strain>
    </source>
</reference>
<dbReference type="Pfam" id="PF14037">
    <property type="entry name" value="YoqO"/>
    <property type="match status" value="1"/>
</dbReference>
<organism evidence="2 3">
    <name type="scientific">Bacillus halotolerans</name>
    <dbReference type="NCBI Taxonomy" id="260554"/>
    <lineage>
        <taxon>Bacteria</taxon>
        <taxon>Bacillati</taxon>
        <taxon>Bacillota</taxon>
        <taxon>Bacilli</taxon>
        <taxon>Bacillales</taxon>
        <taxon>Bacillaceae</taxon>
        <taxon>Bacillus</taxon>
    </lineage>
</organism>
<evidence type="ECO:0000313" key="2">
    <source>
        <dbReference type="EMBL" id="MCY9184079.1"/>
    </source>
</evidence>
<dbReference type="Proteomes" id="UP001073053">
    <property type="component" value="Unassembled WGS sequence"/>
</dbReference>
<comment type="caution">
    <text evidence="2">The sequence shown here is derived from an EMBL/GenBank/DDBJ whole genome shotgun (WGS) entry which is preliminary data.</text>
</comment>
<sequence>MSKNLAFFLFILCIIIAKVMKNIDVISTAASFCSLVLVFIYFKDEFKKLKPKARSILFSCFLVLTGIITFIILEGQVFIKNHDFFNGWETIAVIILFAVPLISGTVCFRLLYEHLKEM</sequence>
<accession>A0A9Q4EGU3</accession>
<name>A0A9Q4EGU3_9BACI</name>
<protein>
    <recommendedName>
        <fullName evidence="4">YoqO family protein</fullName>
    </recommendedName>
</protein>
<dbReference type="AlphaFoldDB" id="A0A9Q4EGU3"/>
<keyword evidence="1" id="KW-1133">Transmembrane helix</keyword>
<dbReference type="EMBL" id="JALAWA010000003">
    <property type="protein sequence ID" value="MCY9184079.1"/>
    <property type="molecule type" value="Genomic_DNA"/>
</dbReference>
<evidence type="ECO:0008006" key="4">
    <source>
        <dbReference type="Google" id="ProtNLM"/>
    </source>
</evidence>